<dbReference type="GeneID" id="37121083"/>
<evidence type="ECO:0000313" key="4">
    <source>
        <dbReference type="Proteomes" id="UP000247647"/>
    </source>
</evidence>
<gene>
    <name evidence="3" type="ORF">BO87DRAFT_212307</name>
    <name evidence="2" type="ORF">BO87DRAFT_243242</name>
</gene>
<evidence type="ECO:0000256" key="1">
    <source>
        <dbReference type="SAM" id="SignalP"/>
    </source>
</evidence>
<dbReference type="AlphaFoldDB" id="A0A318YTI1"/>
<dbReference type="Proteomes" id="UP000247647">
    <property type="component" value="Unassembled WGS sequence"/>
</dbReference>
<keyword evidence="1" id="KW-0732">Signal</keyword>
<dbReference type="EMBL" id="KZ821541">
    <property type="protein sequence ID" value="PYH28136.1"/>
    <property type="molecule type" value="Genomic_DNA"/>
</dbReference>
<evidence type="ECO:0000313" key="2">
    <source>
        <dbReference type="EMBL" id="PYH28136.1"/>
    </source>
</evidence>
<name>A0A318YTI1_ASPNB</name>
<accession>A0A318YTI1</accession>
<dbReference type="RefSeq" id="XP_025474110.1">
    <property type="nucleotide sequence ID" value="XM_025618627.1"/>
</dbReference>
<dbReference type="EMBL" id="KZ821506">
    <property type="protein sequence ID" value="PYH28632.1"/>
    <property type="molecule type" value="Genomic_DNA"/>
</dbReference>
<reference evidence="3 4" key="1">
    <citation type="submission" date="2016-12" db="EMBL/GenBank/DDBJ databases">
        <title>The genomes of Aspergillus section Nigri reveals drivers in fungal speciation.</title>
        <authorList>
            <consortium name="DOE Joint Genome Institute"/>
            <person name="Vesth T.C."/>
            <person name="Nybo J."/>
            <person name="Theobald S."/>
            <person name="Brandl J."/>
            <person name="Frisvad J.C."/>
            <person name="Nielsen K.F."/>
            <person name="Lyhne E.K."/>
            <person name="Kogle M.E."/>
            <person name="Kuo A."/>
            <person name="Riley R."/>
            <person name="Clum A."/>
            <person name="Nolan M."/>
            <person name="Lipzen A."/>
            <person name="Salamov A."/>
            <person name="Henrissat B."/>
            <person name="Wiebenga A."/>
            <person name="De Vries R.P."/>
            <person name="Grigoriev I.V."/>
            <person name="Mortensen U.H."/>
            <person name="Andersen M.R."/>
            <person name="Baker S.E."/>
        </authorList>
    </citation>
    <scope>NUCLEOTIDE SEQUENCE [LARGE SCALE GENOMIC DNA]</scope>
    <source>
        <strain evidence="3 4">CBS 115656</strain>
    </source>
</reference>
<organism evidence="3 4">
    <name type="scientific">Aspergillus neoniger (strain CBS 115656)</name>
    <dbReference type="NCBI Taxonomy" id="1448310"/>
    <lineage>
        <taxon>Eukaryota</taxon>
        <taxon>Fungi</taxon>
        <taxon>Dikarya</taxon>
        <taxon>Ascomycota</taxon>
        <taxon>Pezizomycotina</taxon>
        <taxon>Eurotiomycetes</taxon>
        <taxon>Eurotiomycetidae</taxon>
        <taxon>Eurotiales</taxon>
        <taxon>Aspergillaceae</taxon>
        <taxon>Aspergillus</taxon>
        <taxon>Aspergillus subgen. Circumdati</taxon>
    </lineage>
</organism>
<feature type="signal peptide" evidence="1">
    <location>
        <begin position="1"/>
        <end position="20"/>
    </location>
</feature>
<keyword evidence="4" id="KW-1185">Reference proteome</keyword>
<evidence type="ECO:0000313" key="3">
    <source>
        <dbReference type="EMBL" id="PYH28632.1"/>
    </source>
</evidence>
<sequence>MKSRIIDIILIIRLFDSLFTVPYPTCLPRFLCLMIKLMIHDSDLESFTENDK</sequence>
<proteinExistence type="predicted"/>
<protein>
    <submittedName>
        <fullName evidence="3">Uncharacterized protein</fullName>
    </submittedName>
</protein>
<feature type="chain" id="PRO_5044583866" evidence="1">
    <location>
        <begin position="21"/>
        <end position="52"/>
    </location>
</feature>